<dbReference type="EC" id="6.1.1.22" evidence="2"/>
<dbReference type="GO" id="GO:0005524">
    <property type="term" value="F:ATP binding"/>
    <property type="evidence" value="ECO:0007669"/>
    <property type="project" value="UniProtKB-KW"/>
</dbReference>
<organism evidence="9">
    <name type="scientific">Mimiviridae sp. ChoanoV1</name>
    <dbReference type="NCBI Taxonomy" id="2596887"/>
    <lineage>
        <taxon>Viruses</taxon>
        <taxon>Varidnaviria</taxon>
        <taxon>Bamfordvirae</taxon>
        <taxon>Nucleocytoviricota</taxon>
        <taxon>Megaviricetes</taxon>
        <taxon>Imitervirales</taxon>
        <taxon>Schizomimiviridae</taxon>
    </lineage>
</organism>
<dbReference type="Pfam" id="PF01336">
    <property type="entry name" value="tRNA_anti-codon"/>
    <property type="match status" value="1"/>
</dbReference>
<dbReference type="PANTHER" id="PTHR22594">
    <property type="entry name" value="ASPARTYL/LYSYL-TRNA SYNTHETASE"/>
    <property type="match status" value="1"/>
</dbReference>
<dbReference type="EMBL" id="MK250090">
    <property type="protein sequence ID" value="QDY52345.1"/>
    <property type="molecule type" value="Genomic_DNA"/>
</dbReference>
<dbReference type="InterPro" id="IPR045864">
    <property type="entry name" value="aa-tRNA-synth_II/BPL/LPL"/>
</dbReference>
<keyword evidence="6" id="KW-0648">Protein biosynthesis</keyword>
<accession>A0A5B8IID9</accession>
<dbReference type="InterPro" id="IPR004365">
    <property type="entry name" value="NA-bd_OB_tRNA"/>
</dbReference>
<dbReference type="InterPro" id="IPR004364">
    <property type="entry name" value="Aa-tRNA-synt_II"/>
</dbReference>
<name>A0A5B8IID9_9VIRU</name>
<dbReference type="InterPro" id="IPR006195">
    <property type="entry name" value="aa-tRNA-synth_II"/>
</dbReference>
<dbReference type="NCBIfam" id="TIGR00457">
    <property type="entry name" value="asnS"/>
    <property type="match status" value="1"/>
</dbReference>
<keyword evidence="7 9" id="KW-0030">Aminoacyl-tRNA synthetase</keyword>
<evidence type="ECO:0000259" key="8">
    <source>
        <dbReference type="PROSITE" id="PS50862"/>
    </source>
</evidence>
<evidence type="ECO:0000313" key="9">
    <source>
        <dbReference type="EMBL" id="QDY52345.1"/>
    </source>
</evidence>
<dbReference type="PROSITE" id="PS50862">
    <property type="entry name" value="AA_TRNA_LIGASE_II"/>
    <property type="match status" value="1"/>
</dbReference>
<evidence type="ECO:0000256" key="6">
    <source>
        <dbReference type="ARBA" id="ARBA00022917"/>
    </source>
</evidence>
<dbReference type="CDD" id="cd00776">
    <property type="entry name" value="AsxRS_core"/>
    <property type="match status" value="1"/>
</dbReference>
<evidence type="ECO:0000256" key="2">
    <source>
        <dbReference type="ARBA" id="ARBA00012816"/>
    </source>
</evidence>
<dbReference type="Gene3D" id="2.40.50.140">
    <property type="entry name" value="Nucleic acid-binding proteins"/>
    <property type="match status" value="1"/>
</dbReference>
<dbReference type="HAMAP" id="MF_00534">
    <property type="entry name" value="Asn_tRNA_synth"/>
    <property type="match status" value="1"/>
</dbReference>
<gene>
    <name evidence="9" type="ORF">6_57</name>
</gene>
<dbReference type="InterPro" id="IPR002312">
    <property type="entry name" value="Asp/Asn-tRNA-synth_IIb"/>
</dbReference>
<protein>
    <recommendedName>
        <fullName evidence="2">asparagine--tRNA ligase</fullName>
        <ecNumber evidence="2">6.1.1.22</ecNumber>
    </recommendedName>
</protein>
<dbReference type="Gene3D" id="3.30.930.10">
    <property type="entry name" value="Bira Bifunctional Protein, Domain 2"/>
    <property type="match status" value="1"/>
</dbReference>
<sequence>MFTRKRILIKKIFENTSQYLDKSITVCGWIENFRVQKNNGIAFISLTDGSYLTSLQVILDPKTDEEREKLDSIYEDGTKGVSLEVTGILVSSPAEGQPIELKGETLKIFGKVDASEYPITKKKLTLEHLRKFPHLRIRTKTLSAVSRIRNTCSTATHSFFQLHNFKYVHTPVLTSNDCEGAGETFNISNTLSDGEPFFGKPTNLTVSGQLHGETYATSLGDIYTFGPTFRAENSNTPRHLAEFWMIEPEMCFITLKDLMDITEDYVKFCINTCLVQCKLEIEFFNKNYQPELLASLQNIVSKPFQRISYTEVIETIEKHIAEGKAIVREKEIEHKKFKKKAKGKHIFEEPVFWGCDLGSEHEKYMTDKVVEGPIIVYNYPKEIKSFYMKENPDGKTVQAMDVLVPFIGELVGGSMRIDDYEELKTKMKGKGIDIPWYLDIRKYGSVPHGGFGLGFERLIMMITGIYNIKDVIPFARYPKHCDN</sequence>
<dbReference type="SUPFAM" id="SSF55681">
    <property type="entry name" value="Class II aaRS and biotin synthetases"/>
    <property type="match status" value="1"/>
</dbReference>
<keyword evidence="3" id="KW-0436">Ligase</keyword>
<evidence type="ECO:0000256" key="4">
    <source>
        <dbReference type="ARBA" id="ARBA00022741"/>
    </source>
</evidence>
<evidence type="ECO:0000256" key="5">
    <source>
        <dbReference type="ARBA" id="ARBA00022840"/>
    </source>
</evidence>
<feature type="domain" description="Aminoacyl-transfer RNA synthetases class-II family profile" evidence="8">
    <location>
        <begin position="159"/>
        <end position="473"/>
    </location>
</feature>
<dbReference type="Pfam" id="PF00152">
    <property type="entry name" value="tRNA-synt_2"/>
    <property type="match status" value="1"/>
</dbReference>
<dbReference type="GO" id="GO:0003676">
    <property type="term" value="F:nucleic acid binding"/>
    <property type="evidence" value="ECO:0007669"/>
    <property type="project" value="InterPro"/>
</dbReference>
<comment type="similarity">
    <text evidence="1">Belongs to the class-II aminoacyl-tRNA synthetase family.</text>
</comment>
<dbReference type="CDD" id="cd04318">
    <property type="entry name" value="EcAsnRS_like_N"/>
    <property type="match status" value="1"/>
</dbReference>
<dbReference type="GO" id="GO:0004816">
    <property type="term" value="F:asparagine-tRNA ligase activity"/>
    <property type="evidence" value="ECO:0007669"/>
    <property type="project" value="UniProtKB-EC"/>
</dbReference>
<dbReference type="PRINTS" id="PR01042">
    <property type="entry name" value="TRNASYNTHASP"/>
</dbReference>
<dbReference type="InterPro" id="IPR012340">
    <property type="entry name" value="NA-bd_OB-fold"/>
</dbReference>
<evidence type="ECO:0000256" key="1">
    <source>
        <dbReference type="ARBA" id="ARBA00008226"/>
    </source>
</evidence>
<dbReference type="PANTHER" id="PTHR22594:SF34">
    <property type="entry name" value="ASPARAGINE--TRNA LIGASE, MITOCHONDRIAL-RELATED"/>
    <property type="match status" value="1"/>
</dbReference>
<keyword evidence="5" id="KW-0067">ATP-binding</keyword>
<dbReference type="InterPro" id="IPR004522">
    <property type="entry name" value="Asn-tRNA-ligase"/>
</dbReference>
<proteinExistence type="inferred from homology"/>
<evidence type="ECO:0000256" key="3">
    <source>
        <dbReference type="ARBA" id="ARBA00022598"/>
    </source>
</evidence>
<keyword evidence="4" id="KW-0547">Nucleotide-binding</keyword>
<dbReference type="NCBIfam" id="NF003037">
    <property type="entry name" value="PRK03932.1"/>
    <property type="match status" value="1"/>
</dbReference>
<dbReference type="FunFam" id="3.30.930.10:FF:000016">
    <property type="entry name" value="Asparagine--tRNA ligase"/>
    <property type="match status" value="1"/>
</dbReference>
<reference evidence="9" key="1">
    <citation type="submission" date="2018-11" db="EMBL/GenBank/DDBJ databases">
        <title>A distinct lineage of giant viruses engineers rhodopsin photosystems in predatory marine eukaryotes.</title>
        <authorList>
            <person name="Needham D.M."/>
            <person name="Yoshizawa S."/>
            <person name="Hosaka T."/>
            <person name="Poirier C."/>
            <person name="Choi C.-J."/>
            <person name="Hehenberger E."/>
            <person name="Irwin N.A.T."/>
            <person name="Wilken S."/>
            <person name="Yung C.-M."/>
            <person name="Bachy C."/>
            <person name="Kurihara R."/>
            <person name="Nakajima Y."/>
            <person name="Kojima K."/>
            <person name="Kimura-Someya T."/>
            <person name="Leonard G."/>
            <person name="Malmstrom R.R."/>
            <person name="Mende D."/>
            <person name="Olson D.K."/>
            <person name="Sudo Y."/>
            <person name="Sudek S."/>
            <person name="Richards T.A."/>
            <person name="DeLong E.F."/>
            <person name="Keeling P.J."/>
            <person name="Santoro A.E."/>
            <person name="Shirouzu M."/>
            <person name="Iwasaki W."/>
            <person name="Worden A.Z."/>
        </authorList>
    </citation>
    <scope>NUCLEOTIDE SEQUENCE</scope>
</reference>
<evidence type="ECO:0000256" key="7">
    <source>
        <dbReference type="ARBA" id="ARBA00023146"/>
    </source>
</evidence>
<dbReference type="SUPFAM" id="SSF50249">
    <property type="entry name" value="Nucleic acid-binding proteins"/>
    <property type="match status" value="1"/>
</dbReference>